<evidence type="ECO:0000313" key="1">
    <source>
        <dbReference type="EMBL" id="REF70414.1"/>
    </source>
</evidence>
<dbReference type="Proteomes" id="UP000256941">
    <property type="component" value="Unassembled WGS sequence"/>
</dbReference>
<sequence>MTHWWRASVILSRALCGPRGKPLCARIHEARPSAWRTAAMLILDMIFGEPSHCEKIHRRWKALQPARTT</sequence>
<dbReference type="RefSeq" id="WP_147304528.1">
    <property type="nucleotide sequence ID" value="NZ_CP038197.1"/>
</dbReference>
<organism evidence="1 2">
    <name type="scientific">Paracoccus versutus</name>
    <name type="common">Thiobacillus versutus</name>
    <dbReference type="NCBI Taxonomy" id="34007"/>
    <lineage>
        <taxon>Bacteria</taxon>
        <taxon>Pseudomonadati</taxon>
        <taxon>Pseudomonadota</taxon>
        <taxon>Alphaproteobacteria</taxon>
        <taxon>Rhodobacterales</taxon>
        <taxon>Paracoccaceae</taxon>
        <taxon>Paracoccus</taxon>
    </lineage>
</organism>
<dbReference type="EMBL" id="QTUJ01000002">
    <property type="protein sequence ID" value="REF70414.1"/>
    <property type="molecule type" value="Genomic_DNA"/>
</dbReference>
<accession>A0A3D9XJ02</accession>
<gene>
    <name evidence="1" type="ORF">BDD41_3146</name>
</gene>
<protein>
    <submittedName>
        <fullName evidence="1">Uncharacterized protein</fullName>
    </submittedName>
</protein>
<reference evidence="1 2" key="1">
    <citation type="submission" date="2018-08" db="EMBL/GenBank/DDBJ databases">
        <title>Genomic Encyclopedia of Archaeal and Bacterial Type Strains, Phase II (KMG-II): from individual species to whole genera.</title>
        <authorList>
            <person name="Goeker M."/>
        </authorList>
    </citation>
    <scope>NUCLEOTIDE SEQUENCE [LARGE SCALE GENOMIC DNA]</scope>
    <source>
        <strain evidence="1 2">DSM 17099</strain>
    </source>
</reference>
<proteinExistence type="predicted"/>
<evidence type="ECO:0000313" key="2">
    <source>
        <dbReference type="Proteomes" id="UP000256941"/>
    </source>
</evidence>
<comment type="caution">
    <text evidence="1">The sequence shown here is derived from an EMBL/GenBank/DDBJ whole genome shotgun (WGS) entry which is preliminary data.</text>
</comment>
<dbReference type="AlphaFoldDB" id="A0A3D9XJ02"/>
<name>A0A3D9XJ02_PARVE</name>